<reference evidence="1 2" key="2">
    <citation type="journal article" date="2011" name="Stand. Genomic Sci.">
        <title>Complete genome sequence of Ferroglobus placidus AEDII12DO.</title>
        <authorList>
            <person name="Anderson I."/>
            <person name="Risso C."/>
            <person name="Holmes D."/>
            <person name="Lucas S."/>
            <person name="Copeland A."/>
            <person name="Lapidus A."/>
            <person name="Cheng J.F."/>
            <person name="Bruce D."/>
            <person name="Goodwin L."/>
            <person name="Pitluck S."/>
            <person name="Saunders E."/>
            <person name="Brettin T."/>
            <person name="Detter J.C."/>
            <person name="Han C."/>
            <person name="Tapia R."/>
            <person name="Larimer F."/>
            <person name="Land M."/>
            <person name="Hauser L."/>
            <person name="Woyke T."/>
            <person name="Lovley D."/>
            <person name="Kyrpides N."/>
            <person name="Ivanova N."/>
        </authorList>
    </citation>
    <scope>NUCLEOTIDE SEQUENCE [LARGE SCALE GENOMIC DNA]</scope>
    <source>
        <strain evidence="2">DSM 10642 / AEDII12DO</strain>
    </source>
</reference>
<gene>
    <name evidence="1" type="ordered locus">Ferp_0176</name>
</gene>
<dbReference type="OrthoDB" id="28720at2157"/>
<name>D3S1Q6_FERPA</name>
<dbReference type="InterPro" id="IPR008914">
    <property type="entry name" value="PEBP"/>
</dbReference>
<dbReference type="SUPFAM" id="SSF49777">
    <property type="entry name" value="PEBP-like"/>
    <property type="match status" value="1"/>
</dbReference>
<dbReference type="InterPro" id="IPR036610">
    <property type="entry name" value="PEBP-like_sf"/>
</dbReference>
<dbReference type="InterPro" id="IPR005247">
    <property type="entry name" value="YbhB_YbcL/LppC-like"/>
</dbReference>
<protein>
    <submittedName>
        <fullName evidence="1">PEBP family protein</fullName>
    </submittedName>
</protein>
<dbReference type="STRING" id="589924.Ferp_0176"/>
<dbReference type="EMBL" id="CP001899">
    <property type="protein sequence ID" value="ADC64363.1"/>
    <property type="molecule type" value="Genomic_DNA"/>
</dbReference>
<dbReference type="KEGG" id="fpl:Ferp_0176"/>
<dbReference type="AlphaFoldDB" id="D3S1Q6"/>
<evidence type="ECO:0000313" key="2">
    <source>
        <dbReference type="Proteomes" id="UP000002613"/>
    </source>
</evidence>
<dbReference type="Gene3D" id="3.90.280.10">
    <property type="entry name" value="PEBP-like"/>
    <property type="match status" value="1"/>
</dbReference>
<dbReference type="CDD" id="cd00865">
    <property type="entry name" value="PEBP_bact_arch"/>
    <property type="match status" value="1"/>
</dbReference>
<accession>D3S1Q6</accession>
<dbReference type="Proteomes" id="UP000002613">
    <property type="component" value="Chromosome"/>
</dbReference>
<reference evidence="2" key="1">
    <citation type="submission" date="2010-02" db="EMBL/GenBank/DDBJ databases">
        <title>Complete sequence of Ferroglobus placidus DSM 10642.</title>
        <authorList>
            <consortium name="US DOE Joint Genome Institute"/>
            <person name="Lucas S."/>
            <person name="Copeland A."/>
            <person name="Lapidus A."/>
            <person name="Cheng J.-F."/>
            <person name="Bruce D."/>
            <person name="Goodwin L."/>
            <person name="Pitluck S."/>
            <person name="Saunders E."/>
            <person name="Brettin T."/>
            <person name="Detter J.C."/>
            <person name="Han C."/>
            <person name="Tapia R."/>
            <person name="Larimer F."/>
            <person name="Land M."/>
            <person name="Hauser L."/>
            <person name="Kyrpides N."/>
            <person name="Ivanova N."/>
            <person name="Holmes D."/>
            <person name="Lovley D."/>
            <person name="Kyrpides N."/>
            <person name="Anderson I.J."/>
            <person name="Woyke T."/>
        </authorList>
    </citation>
    <scope>NUCLEOTIDE SEQUENCE [LARGE SCALE GENOMIC DNA]</scope>
    <source>
        <strain evidence="2">DSM 10642 / AEDII12DO</strain>
    </source>
</reference>
<sequence length="178" mass="19907">MRVVMLAALLSVVLVGCAQKEVVDVEKKMEVKSVFENMGEIPKKYTCDGSDVSPPLRIENIPENAKSLVIICEDPDAPLGVFTHWILFNAPPENEIPEGIPHGRVIEEPFHAVQLRNDFGKYGYNGPCPPSGKHRYFFKVYALDVKLDESIETKKELLDKMKNHVIAEGVLVGVYGRD</sequence>
<keyword evidence="2" id="KW-1185">Reference proteome</keyword>
<evidence type="ECO:0000313" key="1">
    <source>
        <dbReference type="EMBL" id="ADC64363.1"/>
    </source>
</evidence>
<dbReference type="RefSeq" id="WP_012964710.1">
    <property type="nucleotide sequence ID" value="NC_013849.1"/>
</dbReference>
<organism evidence="1 2">
    <name type="scientific">Ferroglobus placidus (strain DSM 10642 / AEDII12DO)</name>
    <dbReference type="NCBI Taxonomy" id="589924"/>
    <lineage>
        <taxon>Archaea</taxon>
        <taxon>Methanobacteriati</taxon>
        <taxon>Methanobacteriota</taxon>
        <taxon>Archaeoglobi</taxon>
        <taxon>Archaeoglobales</taxon>
        <taxon>Archaeoglobaceae</taxon>
        <taxon>Ferroglobus</taxon>
    </lineage>
</organism>
<dbReference type="PROSITE" id="PS51257">
    <property type="entry name" value="PROKAR_LIPOPROTEIN"/>
    <property type="match status" value="1"/>
</dbReference>
<dbReference type="PANTHER" id="PTHR30289:SF1">
    <property type="entry name" value="PEBP (PHOSPHATIDYLETHANOLAMINE-BINDING PROTEIN) FAMILY PROTEIN"/>
    <property type="match status" value="1"/>
</dbReference>
<dbReference type="Pfam" id="PF01161">
    <property type="entry name" value="PBP"/>
    <property type="match status" value="1"/>
</dbReference>
<proteinExistence type="predicted"/>
<dbReference type="PaxDb" id="589924-Ferp_0176"/>
<dbReference type="NCBIfam" id="TIGR00481">
    <property type="entry name" value="YbhB/YbcL family Raf kinase inhibitor-like protein"/>
    <property type="match status" value="1"/>
</dbReference>
<dbReference type="eggNOG" id="arCOG04702">
    <property type="taxonomic scope" value="Archaea"/>
</dbReference>
<dbReference type="GeneID" id="8777670"/>
<dbReference type="HOGENOM" id="CLU_083918_3_2_2"/>
<dbReference type="PANTHER" id="PTHR30289">
    <property type="entry name" value="UNCHARACTERIZED PROTEIN YBCL-RELATED"/>
    <property type="match status" value="1"/>
</dbReference>